<keyword evidence="3" id="KW-0597">Phosphoprotein</keyword>
<dbReference type="GO" id="GO:0000978">
    <property type="term" value="F:RNA polymerase II cis-regulatory region sequence-specific DNA binding"/>
    <property type="evidence" value="ECO:0007669"/>
    <property type="project" value="TreeGrafter"/>
</dbReference>
<dbReference type="InterPro" id="IPR000232">
    <property type="entry name" value="HSF_DNA-bd"/>
</dbReference>
<comment type="subcellular location">
    <subcellularLocation>
        <location evidence="1">Nucleus</location>
    </subcellularLocation>
</comment>
<dbReference type="GO" id="GO:0006357">
    <property type="term" value="P:regulation of transcription by RNA polymerase II"/>
    <property type="evidence" value="ECO:0007669"/>
    <property type="project" value="TreeGrafter"/>
</dbReference>
<evidence type="ECO:0000313" key="13">
    <source>
        <dbReference type="EMBL" id="KAG0503519.1"/>
    </source>
</evidence>
<dbReference type="Gene3D" id="1.10.10.10">
    <property type="entry name" value="Winged helix-like DNA-binding domain superfamily/Winged helix DNA-binding domain"/>
    <property type="match status" value="1"/>
</dbReference>
<gene>
    <name evidence="13" type="ORF">HPP92_003591</name>
    <name evidence="12" type="ORF">HPP92_003979</name>
</gene>
<dbReference type="PROSITE" id="PS00434">
    <property type="entry name" value="HSF_DOMAIN"/>
    <property type="match status" value="1"/>
</dbReference>
<evidence type="ECO:0000256" key="1">
    <source>
        <dbReference type="ARBA" id="ARBA00004123"/>
    </source>
</evidence>
<evidence type="ECO:0000256" key="7">
    <source>
        <dbReference type="ARBA" id="ARBA00023163"/>
    </source>
</evidence>
<sequence length="334" mass="38003">MEKGMDGLAVVKEEEDEEEVMTPRPLQGLNDAGPPPFLTKTFDMVEDPTTDSVVSWSKARNSFIVWDSHAFATTLLPRYFKHCNFSSFIRQLNTYGFRKVDPDRWEFANEEFLGGQRHQLKNIKRRRQAGQSSDIAQANAGPSHVAGGAGFESEARKGRQVLILEILRLRQQQQSSRAQLLAMEERMLAAERKQRHTMTFLSKALQNPEFIQKLLQRRELASPGKRRRLPASESFGDAQESGEDAAEREIERYFSTMESEASSSTMNEFRIESTEQISGEIPESMWEELLGDNFHEEAPPEIVAGVEELAVKNSEWGDDLKEWVEQMGFLGSKP</sequence>
<dbReference type="OrthoDB" id="60033at2759"/>
<dbReference type="FunFam" id="1.10.10.10:FF:000057">
    <property type="entry name" value="Heat shock transcription factor 1"/>
    <property type="match status" value="1"/>
</dbReference>
<evidence type="ECO:0000313" key="14">
    <source>
        <dbReference type="Proteomes" id="UP000636800"/>
    </source>
</evidence>
<keyword evidence="5" id="KW-0346">Stress response</keyword>
<accession>A0A835S8D3</accession>
<proteinExistence type="inferred from homology"/>
<evidence type="ECO:0000256" key="10">
    <source>
        <dbReference type="SAM" id="MobiDB-lite"/>
    </source>
</evidence>
<comment type="subunit">
    <text evidence="2">Homotrimer.</text>
</comment>
<evidence type="ECO:0000256" key="5">
    <source>
        <dbReference type="ARBA" id="ARBA00023016"/>
    </source>
</evidence>
<comment type="similarity">
    <text evidence="9">Belongs to the HSF family.</text>
</comment>
<protein>
    <recommendedName>
        <fullName evidence="11">HSF-type DNA-binding domain-containing protein</fullName>
    </recommendedName>
</protein>
<keyword evidence="7" id="KW-0804">Transcription</keyword>
<dbReference type="PRINTS" id="PR00056">
    <property type="entry name" value="HSFDOMAIN"/>
</dbReference>
<dbReference type="PANTHER" id="PTHR10015">
    <property type="entry name" value="HEAT SHOCK TRANSCRIPTION FACTOR"/>
    <property type="match status" value="1"/>
</dbReference>
<dbReference type="EMBL" id="JADCNM010000001">
    <property type="protein sequence ID" value="KAG0503519.1"/>
    <property type="molecule type" value="Genomic_DNA"/>
</dbReference>
<comment type="caution">
    <text evidence="13">The sequence shown here is derived from an EMBL/GenBank/DDBJ whole genome shotgun (WGS) entry which is preliminary data.</text>
</comment>
<organism evidence="13 15">
    <name type="scientific">Vanilla planifolia</name>
    <name type="common">Vanilla</name>
    <dbReference type="NCBI Taxonomy" id="51239"/>
    <lineage>
        <taxon>Eukaryota</taxon>
        <taxon>Viridiplantae</taxon>
        <taxon>Streptophyta</taxon>
        <taxon>Embryophyta</taxon>
        <taxon>Tracheophyta</taxon>
        <taxon>Spermatophyta</taxon>
        <taxon>Magnoliopsida</taxon>
        <taxon>Liliopsida</taxon>
        <taxon>Asparagales</taxon>
        <taxon>Orchidaceae</taxon>
        <taxon>Vanilloideae</taxon>
        <taxon>Vanilleae</taxon>
        <taxon>Vanilla</taxon>
    </lineage>
</organism>
<evidence type="ECO:0000256" key="8">
    <source>
        <dbReference type="ARBA" id="ARBA00023242"/>
    </source>
</evidence>
<keyword evidence="14" id="KW-1185">Reference proteome</keyword>
<keyword evidence="6" id="KW-0238">DNA-binding</keyword>
<dbReference type="GO" id="GO:0005634">
    <property type="term" value="C:nucleus"/>
    <property type="evidence" value="ECO:0007669"/>
    <property type="project" value="UniProtKB-SubCell"/>
</dbReference>
<feature type="region of interest" description="Disordered" evidence="10">
    <location>
        <begin position="1"/>
        <end position="32"/>
    </location>
</feature>
<keyword evidence="8" id="KW-0539">Nucleus</keyword>
<evidence type="ECO:0000313" key="12">
    <source>
        <dbReference type="EMBL" id="KAG0499288.1"/>
    </source>
</evidence>
<dbReference type="InterPro" id="IPR036390">
    <property type="entry name" value="WH_DNA-bd_sf"/>
</dbReference>
<dbReference type="EMBL" id="JADCNL010000001">
    <property type="protein sequence ID" value="KAG0499288.1"/>
    <property type="molecule type" value="Genomic_DNA"/>
</dbReference>
<feature type="domain" description="HSF-type DNA-binding" evidence="11">
    <location>
        <begin position="76"/>
        <end position="100"/>
    </location>
</feature>
<dbReference type="Pfam" id="PF00447">
    <property type="entry name" value="HSF_DNA-bind"/>
    <property type="match status" value="1"/>
</dbReference>
<evidence type="ECO:0000256" key="6">
    <source>
        <dbReference type="ARBA" id="ARBA00023125"/>
    </source>
</evidence>
<dbReference type="SUPFAM" id="SSF46785">
    <property type="entry name" value="Winged helix' DNA-binding domain"/>
    <property type="match status" value="1"/>
</dbReference>
<dbReference type="PANTHER" id="PTHR10015:SF338">
    <property type="entry name" value="HEAT STRESS TRANSCRIPTION FACTOR A-2"/>
    <property type="match status" value="1"/>
</dbReference>
<dbReference type="Proteomes" id="UP000639772">
    <property type="component" value="Chromosome 1"/>
</dbReference>
<dbReference type="GO" id="GO:0034605">
    <property type="term" value="P:cellular response to heat"/>
    <property type="evidence" value="ECO:0007669"/>
    <property type="project" value="TreeGrafter"/>
</dbReference>
<dbReference type="SMART" id="SM00415">
    <property type="entry name" value="HSF"/>
    <property type="match status" value="1"/>
</dbReference>
<dbReference type="InterPro" id="IPR036388">
    <property type="entry name" value="WH-like_DNA-bd_sf"/>
</dbReference>
<dbReference type="AlphaFoldDB" id="A0A835S8D3"/>
<evidence type="ECO:0000256" key="4">
    <source>
        <dbReference type="ARBA" id="ARBA00023015"/>
    </source>
</evidence>
<dbReference type="Proteomes" id="UP000636800">
    <property type="component" value="Chromosome 1"/>
</dbReference>
<dbReference type="GO" id="GO:0003700">
    <property type="term" value="F:DNA-binding transcription factor activity"/>
    <property type="evidence" value="ECO:0007669"/>
    <property type="project" value="InterPro"/>
</dbReference>
<evidence type="ECO:0000259" key="11">
    <source>
        <dbReference type="PROSITE" id="PS00434"/>
    </source>
</evidence>
<feature type="region of interest" description="Disordered" evidence="10">
    <location>
        <begin position="126"/>
        <end position="151"/>
    </location>
</feature>
<evidence type="ECO:0000256" key="3">
    <source>
        <dbReference type="ARBA" id="ARBA00022553"/>
    </source>
</evidence>
<evidence type="ECO:0000313" key="15">
    <source>
        <dbReference type="Proteomes" id="UP000639772"/>
    </source>
</evidence>
<evidence type="ECO:0000256" key="9">
    <source>
        <dbReference type="RuleBase" id="RU004020"/>
    </source>
</evidence>
<reference evidence="14 15" key="1">
    <citation type="journal article" date="2020" name="Nat. Food">
        <title>A phased Vanilla planifolia genome enables genetic improvement of flavour and production.</title>
        <authorList>
            <person name="Hasing T."/>
            <person name="Tang H."/>
            <person name="Brym M."/>
            <person name="Khazi F."/>
            <person name="Huang T."/>
            <person name="Chambers A.H."/>
        </authorList>
    </citation>
    <scope>NUCLEOTIDE SEQUENCE [LARGE SCALE GENOMIC DNA]</scope>
    <source>
        <tissue evidence="13">Leaf</tissue>
    </source>
</reference>
<evidence type="ECO:0000256" key="2">
    <source>
        <dbReference type="ARBA" id="ARBA00011233"/>
    </source>
</evidence>
<feature type="region of interest" description="Disordered" evidence="10">
    <location>
        <begin position="221"/>
        <end position="246"/>
    </location>
</feature>
<keyword evidence="4" id="KW-0805">Transcription regulation</keyword>
<name>A0A835S8D3_VANPL</name>